<dbReference type="Pfam" id="PF10982">
    <property type="entry name" value="DUF2789"/>
    <property type="match status" value="1"/>
</dbReference>
<sequence length="85" mass="9602">MPAHPPEFIEQCAGFTDLFLQLGLPAEPQEIAGFIMRHRPLPESVSLSDAPFWNTAQAQFLQEQRQLDEPPFNILIDQLSEALRG</sequence>
<dbReference type="InterPro" id="IPR021250">
    <property type="entry name" value="DUF2789"/>
</dbReference>
<gene>
    <name evidence="1" type="ORF">H7A79_1219</name>
</gene>
<evidence type="ECO:0008006" key="3">
    <source>
        <dbReference type="Google" id="ProtNLM"/>
    </source>
</evidence>
<dbReference type="AlphaFoldDB" id="A0A7H1M8N8"/>
<dbReference type="InterPro" id="IPR038086">
    <property type="entry name" value="DUF2789_sf"/>
</dbReference>
<reference evidence="1" key="1">
    <citation type="submission" date="2024-06" db="EMBL/GenBank/DDBJ databases">
        <title>Complete Genome Sequence of mouse commensal type strain Neisseria musculi.</title>
        <authorList>
            <person name="Thapa E."/>
            <person name="Aluvathingal J."/>
            <person name="Nadendla S."/>
            <person name="Mehta A."/>
            <person name="Tettelin H."/>
            <person name="Weyand N.J."/>
        </authorList>
    </citation>
    <scope>NUCLEOTIDE SEQUENCE</scope>
    <source>
        <strain evidence="1">NW831</strain>
    </source>
</reference>
<proteinExistence type="predicted"/>
<keyword evidence="2" id="KW-1185">Reference proteome</keyword>
<dbReference type="Proteomes" id="UP000516412">
    <property type="component" value="Chromosome"/>
</dbReference>
<evidence type="ECO:0000313" key="1">
    <source>
        <dbReference type="EMBL" id="QNT58003.1"/>
    </source>
</evidence>
<evidence type="ECO:0000313" key="2">
    <source>
        <dbReference type="Proteomes" id="UP000516412"/>
    </source>
</evidence>
<dbReference type="EMBL" id="CP060414">
    <property type="protein sequence ID" value="QNT58003.1"/>
    <property type="molecule type" value="Genomic_DNA"/>
</dbReference>
<accession>A0A7H1M8N8</accession>
<dbReference type="KEGG" id="nmus:H7A79_1219"/>
<protein>
    <recommendedName>
        <fullName evidence="3">DUF2789 domain-containing protein</fullName>
    </recommendedName>
</protein>
<organism evidence="1 2">
    <name type="scientific">Neisseria musculi</name>
    <dbReference type="NCBI Taxonomy" id="1815583"/>
    <lineage>
        <taxon>Bacteria</taxon>
        <taxon>Pseudomonadati</taxon>
        <taxon>Pseudomonadota</taxon>
        <taxon>Betaproteobacteria</taxon>
        <taxon>Neisseriales</taxon>
        <taxon>Neisseriaceae</taxon>
        <taxon>Neisseria</taxon>
    </lineage>
</organism>
<name>A0A7H1M8N8_9NEIS</name>
<dbReference type="Gene3D" id="1.10.10.1130">
    <property type="entry name" value="Uncharacterised protein PF10982, DUF2789"/>
    <property type="match status" value="1"/>
</dbReference>
<dbReference type="RefSeq" id="WP_209304857.1">
    <property type="nucleotide sequence ID" value="NZ_CP060414.2"/>
</dbReference>